<accession>A0A8X6WPN4</accession>
<protein>
    <submittedName>
        <fullName evidence="1">Uncharacterized protein</fullName>
    </submittedName>
</protein>
<evidence type="ECO:0000313" key="1">
    <source>
        <dbReference type="EMBL" id="GFY38292.1"/>
    </source>
</evidence>
<name>A0A8X6WPN4_9ARAC</name>
<dbReference type="AlphaFoldDB" id="A0A8X6WPN4"/>
<dbReference type="EMBL" id="BMAV01000765">
    <property type="protein sequence ID" value="GFY38292.1"/>
    <property type="molecule type" value="Genomic_DNA"/>
</dbReference>
<keyword evidence="2" id="KW-1185">Reference proteome</keyword>
<sequence>MSALGHSLGTVAHAYADKEDAKRVKISAARAHGSTREGRMDRRQLHLNLLEATDAAEGSSYGLGIEDTTSADRYNPRSGAKNNSFLVTYKPLCFGVQWHGIHKSTSSSNR</sequence>
<organism evidence="1 2">
    <name type="scientific">Trichonephila inaurata madagascariensis</name>
    <dbReference type="NCBI Taxonomy" id="2747483"/>
    <lineage>
        <taxon>Eukaryota</taxon>
        <taxon>Metazoa</taxon>
        <taxon>Ecdysozoa</taxon>
        <taxon>Arthropoda</taxon>
        <taxon>Chelicerata</taxon>
        <taxon>Arachnida</taxon>
        <taxon>Araneae</taxon>
        <taxon>Araneomorphae</taxon>
        <taxon>Entelegynae</taxon>
        <taxon>Araneoidea</taxon>
        <taxon>Nephilidae</taxon>
        <taxon>Trichonephila</taxon>
        <taxon>Trichonephila inaurata</taxon>
    </lineage>
</organism>
<dbReference type="Proteomes" id="UP000886998">
    <property type="component" value="Unassembled WGS sequence"/>
</dbReference>
<comment type="caution">
    <text evidence="1">The sequence shown here is derived from an EMBL/GenBank/DDBJ whole genome shotgun (WGS) entry which is preliminary data.</text>
</comment>
<reference evidence="1" key="1">
    <citation type="submission" date="2020-08" db="EMBL/GenBank/DDBJ databases">
        <title>Multicomponent nature underlies the extraordinary mechanical properties of spider dragline silk.</title>
        <authorList>
            <person name="Kono N."/>
            <person name="Nakamura H."/>
            <person name="Mori M."/>
            <person name="Yoshida Y."/>
            <person name="Ohtoshi R."/>
            <person name="Malay A.D."/>
            <person name="Moran D.A.P."/>
            <person name="Tomita M."/>
            <person name="Numata K."/>
            <person name="Arakawa K."/>
        </authorList>
    </citation>
    <scope>NUCLEOTIDE SEQUENCE</scope>
</reference>
<gene>
    <name evidence="1" type="ORF">TNIN_326851</name>
</gene>
<evidence type="ECO:0000313" key="2">
    <source>
        <dbReference type="Proteomes" id="UP000886998"/>
    </source>
</evidence>
<proteinExistence type="predicted"/>